<dbReference type="InterPro" id="IPR002575">
    <property type="entry name" value="Aminoglycoside_PTrfase"/>
</dbReference>
<gene>
    <name evidence="3" type="ORF">SAMN05192558_10294</name>
</gene>
<dbReference type="EMBL" id="FNJB01000002">
    <property type="protein sequence ID" value="SDO17851.1"/>
    <property type="molecule type" value="Genomic_DNA"/>
</dbReference>
<dbReference type="AlphaFoldDB" id="A0A1H0HG90"/>
<comment type="similarity">
    <text evidence="1">Belongs to the pseudomonas-type ThrB family.</text>
</comment>
<evidence type="ECO:0000313" key="4">
    <source>
        <dbReference type="Proteomes" id="UP000199651"/>
    </source>
</evidence>
<proteinExistence type="inferred from homology"/>
<feature type="domain" description="Aminoglycoside phosphotransferase" evidence="2">
    <location>
        <begin position="55"/>
        <end position="252"/>
    </location>
</feature>
<dbReference type="PANTHER" id="PTHR21064">
    <property type="entry name" value="AMINOGLYCOSIDE PHOSPHOTRANSFERASE DOMAIN-CONTAINING PROTEIN-RELATED"/>
    <property type="match status" value="1"/>
</dbReference>
<dbReference type="SUPFAM" id="SSF56112">
    <property type="entry name" value="Protein kinase-like (PK-like)"/>
    <property type="match status" value="1"/>
</dbReference>
<accession>A0A1H0HG90</accession>
<organism evidence="3 4">
    <name type="scientific">Actinokineospora alba</name>
    <dbReference type="NCBI Taxonomy" id="504798"/>
    <lineage>
        <taxon>Bacteria</taxon>
        <taxon>Bacillati</taxon>
        <taxon>Actinomycetota</taxon>
        <taxon>Actinomycetes</taxon>
        <taxon>Pseudonocardiales</taxon>
        <taxon>Pseudonocardiaceae</taxon>
        <taxon>Actinokineospora</taxon>
    </lineage>
</organism>
<dbReference type="Gene3D" id="3.90.1200.10">
    <property type="match status" value="1"/>
</dbReference>
<sequence>MPVKEKPRTPPSSGFDDHALGVITAAYGMRGVDALLPIILDGTHASMLDIRSETSRKALLEDERGTWFLKQVPWYADDDGALARRHALLADLSAHTAILPRPLSTQDRSGWVRVDGAAFEVTEYRTGRRFTGSTAQVRAAGAALATLHDALIGTDREPAEDYRTLVVDHVRLAHQVTGELGPARLLSTVDTAVAEVLAALPDAAWSRLPRTFTHGDYNPWNLVFGADDAVVAVVDHDNCDVGTRLRDLVEGWLTHAAVAYRGDSTSFATPLRCDPDERRSAAFLSGYLETTRNPLTADERACLPAVVRAVHLELVALAALRGEVGDESAADVARWQAAPPVPPLEVRDAG</sequence>
<evidence type="ECO:0000313" key="3">
    <source>
        <dbReference type="EMBL" id="SDO17851.1"/>
    </source>
</evidence>
<dbReference type="PANTHER" id="PTHR21064:SF6">
    <property type="entry name" value="AMINOGLYCOSIDE PHOSPHOTRANSFERASE DOMAIN-CONTAINING PROTEIN"/>
    <property type="match status" value="1"/>
</dbReference>
<dbReference type="GO" id="GO:0019202">
    <property type="term" value="F:amino acid kinase activity"/>
    <property type="evidence" value="ECO:0007669"/>
    <property type="project" value="TreeGrafter"/>
</dbReference>
<dbReference type="InterPro" id="IPR011009">
    <property type="entry name" value="Kinase-like_dom_sf"/>
</dbReference>
<dbReference type="Pfam" id="PF01636">
    <property type="entry name" value="APH"/>
    <property type="match status" value="1"/>
</dbReference>
<reference evidence="4" key="1">
    <citation type="submission" date="2016-10" db="EMBL/GenBank/DDBJ databases">
        <authorList>
            <person name="Varghese N."/>
            <person name="Submissions S."/>
        </authorList>
    </citation>
    <scope>NUCLEOTIDE SEQUENCE [LARGE SCALE GENOMIC DNA]</scope>
    <source>
        <strain evidence="4">IBRC-M 10655</strain>
    </source>
</reference>
<protein>
    <submittedName>
        <fullName evidence="3">Ser/Thr protein kinase RdoA involved in Cpx stress response, MazF antagonist</fullName>
    </submittedName>
</protein>
<name>A0A1H0HG90_9PSEU</name>
<keyword evidence="3" id="KW-0808">Transferase</keyword>
<dbReference type="InterPro" id="IPR050249">
    <property type="entry name" value="Pseudomonas-type_ThrB"/>
</dbReference>
<dbReference type="OrthoDB" id="30633at2"/>
<dbReference type="RefSeq" id="WP_091370414.1">
    <property type="nucleotide sequence ID" value="NZ_FNDV01000001.1"/>
</dbReference>
<evidence type="ECO:0000259" key="2">
    <source>
        <dbReference type="Pfam" id="PF01636"/>
    </source>
</evidence>
<dbReference type="STRING" id="504798.SAMN05421871_101209"/>
<keyword evidence="4" id="KW-1185">Reference proteome</keyword>
<keyword evidence="3" id="KW-0418">Kinase</keyword>
<evidence type="ECO:0000256" key="1">
    <source>
        <dbReference type="ARBA" id="ARBA00038240"/>
    </source>
</evidence>
<dbReference type="Proteomes" id="UP000199651">
    <property type="component" value="Unassembled WGS sequence"/>
</dbReference>